<dbReference type="AlphaFoldDB" id="A0A2A5J1L8"/>
<reference evidence="5 6" key="1">
    <citation type="submission" date="2017-07" db="EMBL/GenBank/DDBJ databases">
        <title>Draft sequence of Rhodococcus enclensis 23b-28.</title>
        <authorList>
            <person name="Besaury L."/>
            <person name="Sancelme M."/>
            <person name="Amato P."/>
            <person name="Lallement A."/>
            <person name="Delort A.-M."/>
        </authorList>
    </citation>
    <scope>NUCLEOTIDE SEQUENCE [LARGE SCALE GENOMIC DNA]</scope>
    <source>
        <strain evidence="5 6">23b-28</strain>
    </source>
</reference>
<feature type="domain" description="Exonuclease" evidence="4">
    <location>
        <begin position="6"/>
        <end position="161"/>
    </location>
</feature>
<evidence type="ECO:0000256" key="3">
    <source>
        <dbReference type="ARBA" id="ARBA00022839"/>
    </source>
</evidence>
<sequence>MLAHGAACILDTETADLDSAVIEVSVIDAATGAVLLDTLVDPGDIEIAPAAHAVHGLTAADLVDAPRWPMVLDALLAVTAGRTILAYNADFDRARILDDSRRQGLNPEHLADPGRWGCIMKRRSQAEGTERHTRLGAAHRARGDAEAARIVLQGLAEGRSAVAAVAVSPPGRRNSDLDLG</sequence>
<evidence type="ECO:0000313" key="5">
    <source>
        <dbReference type="EMBL" id="PCK23266.1"/>
    </source>
</evidence>
<gene>
    <name evidence="5" type="ORF">CHR55_30415</name>
</gene>
<dbReference type="PANTHER" id="PTHR30231">
    <property type="entry name" value="DNA POLYMERASE III SUBUNIT EPSILON"/>
    <property type="match status" value="1"/>
</dbReference>
<dbReference type="PANTHER" id="PTHR30231:SF4">
    <property type="entry name" value="PROTEIN NEN2"/>
    <property type="match status" value="1"/>
</dbReference>
<evidence type="ECO:0000259" key="4">
    <source>
        <dbReference type="SMART" id="SM00479"/>
    </source>
</evidence>
<dbReference type="GO" id="GO:0008408">
    <property type="term" value="F:3'-5' exonuclease activity"/>
    <property type="evidence" value="ECO:0007669"/>
    <property type="project" value="TreeGrafter"/>
</dbReference>
<name>A0A2A5J1L8_RHOSG</name>
<organism evidence="5 6">
    <name type="scientific">Rhodococcus qingshengii</name>
    <dbReference type="NCBI Taxonomy" id="334542"/>
    <lineage>
        <taxon>Bacteria</taxon>
        <taxon>Bacillati</taxon>
        <taxon>Actinomycetota</taxon>
        <taxon>Actinomycetes</taxon>
        <taxon>Mycobacteriales</taxon>
        <taxon>Nocardiaceae</taxon>
        <taxon>Rhodococcus</taxon>
        <taxon>Rhodococcus erythropolis group</taxon>
    </lineage>
</organism>
<comment type="caution">
    <text evidence="5">The sequence shown here is derived from an EMBL/GenBank/DDBJ whole genome shotgun (WGS) entry which is preliminary data.</text>
</comment>
<proteinExistence type="predicted"/>
<evidence type="ECO:0000256" key="1">
    <source>
        <dbReference type="ARBA" id="ARBA00022722"/>
    </source>
</evidence>
<dbReference type="Proteomes" id="UP000230886">
    <property type="component" value="Unassembled WGS sequence"/>
</dbReference>
<dbReference type="Gene3D" id="3.30.420.10">
    <property type="entry name" value="Ribonuclease H-like superfamily/Ribonuclease H"/>
    <property type="match status" value="1"/>
</dbReference>
<dbReference type="EMBL" id="NOVD01000053">
    <property type="protein sequence ID" value="PCK23266.1"/>
    <property type="molecule type" value="Genomic_DNA"/>
</dbReference>
<evidence type="ECO:0000256" key="2">
    <source>
        <dbReference type="ARBA" id="ARBA00022801"/>
    </source>
</evidence>
<dbReference type="CDD" id="cd06127">
    <property type="entry name" value="DEDDh"/>
    <property type="match status" value="1"/>
</dbReference>
<evidence type="ECO:0000313" key="6">
    <source>
        <dbReference type="Proteomes" id="UP000230886"/>
    </source>
</evidence>
<keyword evidence="3" id="KW-0269">Exonuclease</keyword>
<dbReference type="InterPro" id="IPR036397">
    <property type="entry name" value="RNaseH_sf"/>
</dbReference>
<dbReference type="SUPFAM" id="SSF53098">
    <property type="entry name" value="Ribonuclease H-like"/>
    <property type="match status" value="1"/>
</dbReference>
<accession>A0A2A5J1L8</accession>
<keyword evidence="2" id="KW-0378">Hydrolase</keyword>
<dbReference type="SMART" id="SM00479">
    <property type="entry name" value="EXOIII"/>
    <property type="match status" value="1"/>
</dbReference>
<dbReference type="InterPro" id="IPR013520">
    <property type="entry name" value="Ribonucl_H"/>
</dbReference>
<dbReference type="GO" id="GO:0003676">
    <property type="term" value="F:nucleic acid binding"/>
    <property type="evidence" value="ECO:0007669"/>
    <property type="project" value="InterPro"/>
</dbReference>
<protein>
    <submittedName>
        <fullName evidence="5">DNA polymerase III subunit epsilon</fullName>
    </submittedName>
</protein>
<dbReference type="InterPro" id="IPR012337">
    <property type="entry name" value="RNaseH-like_sf"/>
</dbReference>
<keyword evidence="1" id="KW-0540">Nuclease</keyword>